<dbReference type="EMBL" id="BJND01000007">
    <property type="protein sequence ID" value="GEC03332.1"/>
    <property type="molecule type" value="Genomic_DNA"/>
</dbReference>
<dbReference type="OrthoDB" id="4335730at2"/>
<evidence type="ECO:0000313" key="2">
    <source>
        <dbReference type="Proteomes" id="UP000317881"/>
    </source>
</evidence>
<dbReference type="RefSeq" id="WP_141307533.1">
    <property type="nucleotide sequence ID" value="NZ_BJND01000007.1"/>
</dbReference>
<accession>A0A4Y3V803</accession>
<dbReference type="Proteomes" id="UP000317881">
    <property type="component" value="Unassembled WGS sequence"/>
</dbReference>
<keyword evidence="2" id="KW-1185">Reference proteome</keyword>
<evidence type="ECO:0000313" key="1">
    <source>
        <dbReference type="EMBL" id="GEC03332.1"/>
    </source>
</evidence>
<organism evidence="1 2">
    <name type="scientific">Streptomyces spinoverrucosus</name>
    <dbReference type="NCBI Taxonomy" id="284043"/>
    <lineage>
        <taxon>Bacteria</taxon>
        <taxon>Bacillati</taxon>
        <taxon>Actinomycetota</taxon>
        <taxon>Actinomycetes</taxon>
        <taxon>Kitasatosporales</taxon>
        <taxon>Streptomycetaceae</taxon>
        <taxon>Streptomyces</taxon>
    </lineage>
</organism>
<sequence length="198" mass="19348">MWRSVRVLSVVVIAGVALGGGVPLASAEPDAEVAPAAVQPGGTVTVDVTCDSVGGASPEVIEASSTAFAEGTVQLQREFGEDGEAAGPTYRGTALIAADGNDSAWTVDGACPGAAGAQGKPWSASFSAAPEVGGGTSDCVEPKDCYGGGAVLDHGVQAGWGGAFSESVPALVAGGLLIAGALGAAGHRLWRRDTRGDA</sequence>
<name>A0A4Y3V803_9ACTN</name>
<evidence type="ECO:0008006" key="3">
    <source>
        <dbReference type="Google" id="ProtNLM"/>
    </source>
</evidence>
<dbReference type="AlphaFoldDB" id="A0A4Y3V803"/>
<reference evidence="1 2" key="1">
    <citation type="submission" date="2019-06" db="EMBL/GenBank/DDBJ databases">
        <title>Whole genome shotgun sequence of Streptomyces spinoverrucosus NBRC 14228.</title>
        <authorList>
            <person name="Hosoyama A."/>
            <person name="Uohara A."/>
            <person name="Ohji S."/>
            <person name="Ichikawa N."/>
        </authorList>
    </citation>
    <scope>NUCLEOTIDE SEQUENCE [LARGE SCALE GENOMIC DNA]</scope>
    <source>
        <strain evidence="1 2">NBRC 14228</strain>
    </source>
</reference>
<comment type="caution">
    <text evidence="1">The sequence shown here is derived from an EMBL/GenBank/DDBJ whole genome shotgun (WGS) entry which is preliminary data.</text>
</comment>
<proteinExistence type="predicted"/>
<protein>
    <recommendedName>
        <fullName evidence="3">Secreted protein</fullName>
    </recommendedName>
</protein>
<gene>
    <name evidence="1" type="ORF">SSP24_09870</name>
</gene>